<dbReference type="Proteomes" id="UP001501490">
    <property type="component" value="Unassembled WGS sequence"/>
</dbReference>
<comment type="caution">
    <text evidence="1">The sequence shown here is derived from an EMBL/GenBank/DDBJ whole genome shotgun (WGS) entry which is preliminary data.</text>
</comment>
<dbReference type="EMBL" id="BAABAB010000049">
    <property type="protein sequence ID" value="GAA3638634.1"/>
    <property type="molecule type" value="Genomic_DNA"/>
</dbReference>
<protein>
    <submittedName>
        <fullName evidence="1">Baseplate assembly protein</fullName>
    </submittedName>
</protein>
<organism evidence="1 2">
    <name type="scientific">Microlunatus ginsengisoli</name>
    <dbReference type="NCBI Taxonomy" id="363863"/>
    <lineage>
        <taxon>Bacteria</taxon>
        <taxon>Bacillati</taxon>
        <taxon>Actinomycetota</taxon>
        <taxon>Actinomycetes</taxon>
        <taxon>Propionibacteriales</taxon>
        <taxon>Propionibacteriaceae</taxon>
        <taxon>Microlunatus</taxon>
    </lineage>
</organism>
<gene>
    <name evidence="1" type="ORF">GCM10022236_46300</name>
</gene>
<dbReference type="NCBIfam" id="TIGR02243">
    <property type="entry name" value="putative baseplate assembly protein"/>
    <property type="match status" value="1"/>
</dbReference>
<sequence>MLPAPNLDDRHFQDLVDDAKRLVQQRCPTWTDHNVSDPGVTLIEAFAQMVDQLIYRLNRVPDLHYIKFLELIGVELRPPAAARGQVTFWLSAAQPQPVIVRAETQVATARTDVADPIVFSTTRELEIIPCEFAHAGSHPAGESPADMTAALAGPEGFRCFSPSPVVGDALLIGLTNAVPYCAVVVRMNCRVSGRGVDPRHPPVVWEAWVEGSGWEPCEVGSDDTGGLNKPGDVVLHVPGGHTASIIAKQRAGWLRCRLVEALPDQPTYTASPQILSVSAFTIGGTVPTVHAEVVRGEILGRSDGTPAQRFVVQQRPLLPSETPTTLTAIQGDAVTEWTEVSHFALSGPNDRHFRIDRFGGEIQFGPAVRAADGGLIHYGAVPPAGAVLRLEAYRTGGGQSGNVGRGLVRVLKTSVPYVSTVENRVPAIGGAEAESLADAKTRGPLLLRSRGRAVTAEDFEQLARDVAPDAARVHCVADTADGGAGVRVLIVPQVASDELGRISLRDLDPPAAVLERIASSLDARRLVGTRLLVQPPDYSALTAVVSLSCRPLFDPGEVRSQVLRALYTLYHPLVGGPDGTGWPFGRAAQSHEVHAALARIPGVDMSREVSVALFSADPNSSQRGPASQRIDLAPTALVYSFEHQVRVRK</sequence>
<evidence type="ECO:0000313" key="2">
    <source>
        <dbReference type="Proteomes" id="UP001501490"/>
    </source>
</evidence>
<keyword evidence="2" id="KW-1185">Reference proteome</keyword>
<name>A0ABP7AS68_9ACTN</name>
<dbReference type="RefSeq" id="WP_344809060.1">
    <property type="nucleotide sequence ID" value="NZ_BAABAB010000049.1"/>
</dbReference>
<accession>A0ABP7AS68</accession>
<proteinExistence type="predicted"/>
<evidence type="ECO:0000313" key="1">
    <source>
        <dbReference type="EMBL" id="GAA3638634.1"/>
    </source>
</evidence>
<dbReference type="InterPro" id="IPR011749">
    <property type="entry name" value="CHP02243"/>
</dbReference>
<reference evidence="2" key="1">
    <citation type="journal article" date="2019" name="Int. J. Syst. Evol. Microbiol.">
        <title>The Global Catalogue of Microorganisms (GCM) 10K type strain sequencing project: providing services to taxonomists for standard genome sequencing and annotation.</title>
        <authorList>
            <consortium name="The Broad Institute Genomics Platform"/>
            <consortium name="The Broad Institute Genome Sequencing Center for Infectious Disease"/>
            <person name="Wu L."/>
            <person name="Ma J."/>
        </authorList>
    </citation>
    <scope>NUCLEOTIDE SEQUENCE [LARGE SCALE GENOMIC DNA]</scope>
    <source>
        <strain evidence="2">JCM 16929</strain>
    </source>
</reference>